<dbReference type="Pfam" id="PF08281">
    <property type="entry name" value="Sigma70_r4_2"/>
    <property type="match status" value="1"/>
</dbReference>
<evidence type="ECO:0000313" key="9">
    <source>
        <dbReference type="EMBL" id="MBK1787070.1"/>
    </source>
</evidence>
<dbReference type="GO" id="GO:0016987">
    <property type="term" value="F:sigma factor activity"/>
    <property type="evidence" value="ECO:0007669"/>
    <property type="project" value="UniProtKB-KW"/>
</dbReference>
<dbReference type="InterPro" id="IPR014325">
    <property type="entry name" value="RNA_pol_sigma-E_actinobac"/>
</dbReference>
<dbReference type="InterPro" id="IPR036388">
    <property type="entry name" value="WH-like_DNA-bd_sf"/>
</dbReference>
<dbReference type="GO" id="GO:0006352">
    <property type="term" value="P:DNA-templated transcription initiation"/>
    <property type="evidence" value="ECO:0007669"/>
    <property type="project" value="InterPro"/>
</dbReference>
<dbReference type="NCBIfam" id="TIGR02937">
    <property type="entry name" value="sigma70-ECF"/>
    <property type="match status" value="1"/>
</dbReference>
<evidence type="ECO:0000256" key="1">
    <source>
        <dbReference type="ARBA" id="ARBA00010641"/>
    </source>
</evidence>
<dbReference type="CDD" id="cd06171">
    <property type="entry name" value="Sigma70_r4"/>
    <property type="match status" value="1"/>
</dbReference>
<feature type="compositionally biased region" description="Basic residues" evidence="6">
    <location>
        <begin position="160"/>
        <end position="183"/>
    </location>
</feature>
<evidence type="ECO:0000256" key="6">
    <source>
        <dbReference type="SAM" id="MobiDB-lite"/>
    </source>
</evidence>
<dbReference type="PANTHER" id="PTHR43133:SF50">
    <property type="entry name" value="ECF RNA POLYMERASE SIGMA FACTOR SIGM"/>
    <property type="match status" value="1"/>
</dbReference>
<organism evidence="9 10">
    <name type="scientific">Prauserella cavernicola</name>
    <dbReference type="NCBI Taxonomy" id="2800127"/>
    <lineage>
        <taxon>Bacteria</taxon>
        <taxon>Bacillati</taxon>
        <taxon>Actinomycetota</taxon>
        <taxon>Actinomycetes</taxon>
        <taxon>Pseudonocardiales</taxon>
        <taxon>Pseudonocardiaceae</taxon>
        <taxon>Prauserella</taxon>
    </lineage>
</organism>
<dbReference type="GO" id="GO:0003677">
    <property type="term" value="F:DNA binding"/>
    <property type="evidence" value="ECO:0007669"/>
    <property type="project" value="UniProtKB-KW"/>
</dbReference>
<name>A0A934QV73_9PSEU</name>
<proteinExistence type="inferred from homology"/>
<dbReference type="InterPro" id="IPR013324">
    <property type="entry name" value="RNA_pol_sigma_r3/r4-like"/>
</dbReference>
<dbReference type="Pfam" id="PF04542">
    <property type="entry name" value="Sigma70_r2"/>
    <property type="match status" value="1"/>
</dbReference>
<evidence type="ECO:0000256" key="5">
    <source>
        <dbReference type="ARBA" id="ARBA00023163"/>
    </source>
</evidence>
<keyword evidence="2" id="KW-0805">Transcription regulation</keyword>
<evidence type="ECO:0000256" key="3">
    <source>
        <dbReference type="ARBA" id="ARBA00023082"/>
    </source>
</evidence>
<evidence type="ECO:0000259" key="7">
    <source>
        <dbReference type="Pfam" id="PF04542"/>
    </source>
</evidence>
<accession>A0A934QV73</accession>
<dbReference type="SUPFAM" id="SSF88659">
    <property type="entry name" value="Sigma3 and sigma4 domains of RNA polymerase sigma factors"/>
    <property type="match status" value="1"/>
</dbReference>
<gene>
    <name evidence="9" type="ORF">JHE00_22325</name>
</gene>
<comment type="similarity">
    <text evidence="1">Belongs to the sigma-70 factor family. ECF subfamily.</text>
</comment>
<evidence type="ECO:0000256" key="2">
    <source>
        <dbReference type="ARBA" id="ARBA00023015"/>
    </source>
</evidence>
<dbReference type="InterPro" id="IPR013249">
    <property type="entry name" value="RNA_pol_sigma70_r4_t2"/>
</dbReference>
<sequence length="378" mass="43414">MRVPPRWSDHRRRIDLRGPRNSSARPENSVQPAAGPVACELVKGNHPPEGDPCVPESSCCPRAPCSPRAPRSRPRCWPAARTRPSPRRRCTWKPPHRHRPSTRRPRKAPSRPSPRTRLRHPRRPSPSRPRRRRPPRSRHRPSTRRPPRHPHHLSTGGPPPHRRPPSRRRPHRRGQPRPRRRRHLDNVTPPGLAQRPGAGGEAAPLARTTDSPWDDEFSQYFAARARLLRATAYLLCGDWHRAEDITQVALTKLYVAWPRLHRRDELDGYARTVVVRTFLAENRRLWRRREQLTHEPPERPAADPEPEHRVLVRSALGSVPPKQRAVLVLRYWNDLSVEQTAAALGCSTGTVKSQAARGLAALRTRLGPHFSLADTWRR</sequence>
<dbReference type="Gene3D" id="1.10.10.10">
    <property type="entry name" value="Winged helix-like DNA-binding domain superfamily/Winged helix DNA-binding domain"/>
    <property type="match status" value="1"/>
</dbReference>
<dbReference type="NCBIfam" id="TIGR02983">
    <property type="entry name" value="SigE-fam_strep"/>
    <property type="match status" value="1"/>
</dbReference>
<dbReference type="InterPro" id="IPR007627">
    <property type="entry name" value="RNA_pol_sigma70_r2"/>
</dbReference>
<feature type="domain" description="RNA polymerase sigma-70 region 2" evidence="7">
    <location>
        <begin position="223"/>
        <end position="288"/>
    </location>
</feature>
<dbReference type="AlphaFoldDB" id="A0A934QV73"/>
<feature type="domain" description="RNA polymerase sigma factor 70 region 4 type 2" evidence="8">
    <location>
        <begin position="311"/>
        <end position="362"/>
    </location>
</feature>
<dbReference type="Gene3D" id="1.10.1740.10">
    <property type="match status" value="1"/>
</dbReference>
<evidence type="ECO:0000256" key="4">
    <source>
        <dbReference type="ARBA" id="ARBA00023125"/>
    </source>
</evidence>
<feature type="compositionally biased region" description="Polar residues" evidence="6">
    <location>
        <begin position="20"/>
        <end position="31"/>
    </location>
</feature>
<dbReference type="InterPro" id="IPR014284">
    <property type="entry name" value="RNA_pol_sigma-70_dom"/>
</dbReference>
<protein>
    <submittedName>
        <fullName evidence="9">SigE family RNA polymerase sigma factor</fullName>
    </submittedName>
</protein>
<dbReference type="EMBL" id="JAENJH010000005">
    <property type="protein sequence ID" value="MBK1787070.1"/>
    <property type="molecule type" value="Genomic_DNA"/>
</dbReference>
<feature type="region of interest" description="Disordered" evidence="6">
    <location>
        <begin position="1"/>
        <end position="213"/>
    </location>
</feature>
<dbReference type="Proteomes" id="UP000635245">
    <property type="component" value="Unassembled WGS sequence"/>
</dbReference>
<dbReference type="PANTHER" id="PTHR43133">
    <property type="entry name" value="RNA POLYMERASE ECF-TYPE SIGMA FACTO"/>
    <property type="match status" value="1"/>
</dbReference>
<dbReference type="SUPFAM" id="SSF88946">
    <property type="entry name" value="Sigma2 domain of RNA polymerase sigma factors"/>
    <property type="match status" value="1"/>
</dbReference>
<keyword evidence="3" id="KW-0731">Sigma factor</keyword>
<dbReference type="InterPro" id="IPR013325">
    <property type="entry name" value="RNA_pol_sigma_r2"/>
</dbReference>
<keyword evidence="5" id="KW-0804">Transcription</keyword>
<keyword evidence="10" id="KW-1185">Reference proteome</keyword>
<keyword evidence="4" id="KW-0238">DNA-binding</keyword>
<evidence type="ECO:0000259" key="8">
    <source>
        <dbReference type="Pfam" id="PF08281"/>
    </source>
</evidence>
<comment type="caution">
    <text evidence="9">The sequence shown here is derived from an EMBL/GenBank/DDBJ whole genome shotgun (WGS) entry which is preliminary data.</text>
</comment>
<reference evidence="9" key="1">
    <citation type="submission" date="2020-12" db="EMBL/GenBank/DDBJ databases">
        <title>Prauserella sp. ASG 168, a novel actinomycete isolated from cave rock.</title>
        <authorList>
            <person name="Suriyachadkun C."/>
        </authorList>
    </citation>
    <scope>NUCLEOTIDE SEQUENCE</scope>
    <source>
        <strain evidence="9">ASG 168</strain>
    </source>
</reference>
<evidence type="ECO:0000313" key="10">
    <source>
        <dbReference type="Proteomes" id="UP000635245"/>
    </source>
</evidence>
<feature type="compositionally biased region" description="Basic residues" evidence="6">
    <location>
        <begin position="84"/>
        <end position="152"/>
    </location>
</feature>
<feature type="compositionally biased region" description="Low complexity" evidence="6">
    <location>
        <begin position="57"/>
        <end position="83"/>
    </location>
</feature>
<dbReference type="InterPro" id="IPR039425">
    <property type="entry name" value="RNA_pol_sigma-70-like"/>
</dbReference>